<sequence>MDLRWLFLFPLALPLAGGGDPHRELLEELNGLFHETYASAREAALARQGPVAVVWGDRLLLYRDRQVAAEAVIRPPRYHHLKAVSHVPLAVRLAALPLAGAPLDPARAAPLRKLRGRLAELPREPMLDASLGFLDRILARGAFSRQEVDAFSASLRRPLEEAMGEAAVLELEGLDAAVRAWGPQPPPGLRVVILGSHMAREGEITWQYFARLLGETREGDRIVYAEEKAGPGEALTLLAAHTVDGDLGRAFFGDPDRMHRDLLGDAARAWLDSHRPRR</sequence>
<dbReference type="EMBL" id="AP027081">
    <property type="protein sequence ID" value="BDU75660.1"/>
    <property type="molecule type" value="Genomic_DNA"/>
</dbReference>
<dbReference type="RefSeq" id="WP_316411059.1">
    <property type="nucleotide sequence ID" value="NZ_AP027081.1"/>
</dbReference>
<proteinExistence type="predicted"/>
<reference evidence="1" key="1">
    <citation type="journal article" date="2023" name="Int. J. Syst. Evol. Microbiol.">
        <title>Mesoterricola silvestris gen. nov., sp. nov., Mesoterricola sediminis sp. nov., Geothrix oryzae sp. nov., Geothrix edaphica sp. nov., Geothrix rubra sp. nov., and Geothrix limicola sp. nov., six novel members of Acidobacteriota isolated from soils.</title>
        <authorList>
            <person name="Itoh H."/>
            <person name="Sugisawa Y."/>
            <person name="Mise K."/>
            <person name="Xu Z."/>
            <person name="Kuniyasu M."/>
            <person name="Ushijima N."/>
            <person name="Kawano K."/>
            <person name="Kobayashi E."/>
            <person name="Shiratori Y."/>
            <person name="Masuda Y."/>
            <person name="Senoo K."/>
        </authorList>
    </citation>
    <scope>NUCLEOTIDE SEQUENCE</scope>
    <source>
        <strain evidence="1">W786</strain>
    </source>
</reference>
<evidence type="ECO:0000313" key="2">
    <source>
        <dbReference type="Proteomes" id="UP001228113"/>
    </source>
</evidence>
<keyword evidence="2" id="KW-1185">Reference proteome</keyword>
<organism evidence="1 2">
    <name type="scientific">Mesoterricola sediminis</name>
    <dbReference type="NCBI Taxonomy" id="2927980"/>
    <lineage>
        <taxon>Bacteria</taxon>
        <taxon>Pseudomonadati</taxon>
        <taxon>Acidobacteriota</taxon>
        <taxon>Holophagae</taxon>
        <taxon>Holophagales</taxon>
        <taxon>Holophagaceae</taxon>
        <taxon>Mesoterricola</taxon>
    </lineage>
</organism>
<evidence type="ECO:0000313" key="1">
    <source>
        <dbReference type="EMBL" id="BDU75660.1"/>
    </source>
</evidence>
<dbReference type="KEGG" id="msea:METESE_06180"/>
<dbReference type="AlphaFoldDB" id="A0AA48GWF0"/>
<dbReference type="Proteomes" id="UP001228113">
    <property type="component" value="Chromosome"/>
</dbReference>
<protein>
    <submittedName>
        <fullName evidence="1">Uncharacterized protein</fullName>
    </submittedName>
</protein>
<name>A0AA48GWF0_9BACT</name>
<gene>
    <name evidence="1" type="ORF">METESE_06180</name>
</gene>
<accession>A0AA48GWF0</accession>